<gene>
    <name evidence="1" type="ORF">HF865_03530</name>
</gene>
<proteinExistence type="predicted"/>
<sequence>MNKMDAISARIERELIEREELLSKVDDNTRAYLLSCEERDPYYITRIIRNRDDILFDQQRRGE</sequence>
<dbReference type="EMBL" id="JABAFN010000008">
    <property type="protein sequence ID" value="NME21782.1"/>
    <property type="molecule type" value="Genomic_DNA"/>
</dbReference>
<dbReference type="RefSeq" id="WP_170090638.1">
    <property type="nucleotide sequence ID" value="NZ_JABAFN010000008.1"/>
</dbReference>
<organism evidence="1 2">
    <name type="scientific">Limosilactobacillus reuteri</name>
    <name type="common">Lactobacillus reuteri</name>
    <dbReference type="NCBI Taxonomy" id="1598"/>
    <lineage>
        <taxon>Bacteria</taxon>
        <taxon>Bacillati</taxon>
        <taxon>Bacillota</taxon>
        <taxon>Bacilli</taxon>
        <taxon>Lactobacillales</taxon>
        <taxon>Lactobacillaceae</taxon>
        <taxon>Limosilactobacillus</taxon>
    </lineage>
</organism>
<comment type="caution">
    <text evidence="1">The sequence shown here is derived from an EMBL/GenBank/DDBJ whole genome shotgun (WGS) entry which is preliminary data.</text>
</comment>
<accession>A0AAW9ZL32</accession>
<protein>
    <submittedName>
        <fullName evidence="1">Uncharacterized protein</fullName>
    </submittedName>
</protein>
<evidence type="ECO:0000313" key="1">
    <source>
        <dbReference type="EMBL" id="NME21782.1"/>
    </source>
</evidence>
<dbReference type="AlphaFoldDB" id="A0AAW9ZL32"/>
<dbReference type="Proteomes" id="UP000587270">
    <property type="component" value="Unassembled WGS sequence"/>
</dbReference>
<reference evidence="1 2" key="1">
    <citation type="submission" date="2020-04" db="EMBL/GenBank/DDBJ databases">
        <authorList>
            <person name="Hitch T.C.A."/>
            <person name="Wylensek D."/>
            <person name="Clavel T."/>
        </authorList>
    </citation>
    <scope>NUCLEOTIDE SEQUENCE [LARGE SCALE GENOMIC DNA]</scope>
    <source>
        <strain evidence="1 2">WCA-386-APC-4I</strain>
    </source>
</reference>
<name>A0AAW9ZL32_LIMRT</name>
<evidence type="ECO:0000313" key="2">
    <source>
        <dbReference type="Proteomes" id="UP000587270"/>
    </source>
</evidence>